<comment type="caution">
    <text evidence="2">The sequence shown here is derived from an EMBL/GenBank/DDBJ whole genome shotgun (WGS) entry which is preliminary data.</text>
</comment>
<dbReference type="EMBL" id="WTZA01000002">
    <property type="protein sequence ID" value="MXO76179.1"/>
    <property type="molecule type" value="Genomic_DNA"/>
</dbReference>
<dbReference type="InterPro" id="IPR036397">
    <property type="entry name" value="RNaseH_sf"/>
</dbReference>
<organism evidence="2 3">
    <name type="scientific">Tsuneonella aeria</name>
    <dbReference type="NCBI Taxonomy" id="1837929"/>
    <lineage>
        <taxon>Bacteria</taxon>
        <taxon>Pseudomonadati</taxon>
        <taxon>Pseudomonadota</taxon>
        <taxon>Alphaproteobacteria</taxon>
        <taxon>Sphingomonadales</taxon>
        <taxon>Erythrobacteraceae</taxon>
        <taxon>Tsuneonella</taxon>
    </lineage>
</organism>
<dbReference type="GO" id="GO:0003676">
    <property type="term" value="F:nucleic acid binding"/>
    <property type="evidence" value="ECO:0007669"/>
    <property type="project" value="InterPro"/>
</dbReference>
<feature type="domain" description="Exonuclease" evidence="1">
    <location>
        <begin position="51"/>
        <end position="218"/>
    </location>
</feature>
<dbReference type="GO" id="GO:0008408">
    <property type="term" value="F:3'-5' exonuclease activity"/>
    <property type="evidence" value="ECO:0007669"/>
    <property type="project" value="TreeGrafter"/>
</dbReference>
<dbReference type="InterPro" id="IPR012337">
    <property type="entry name" value="RNaseH-like_sf"/>
</dbReference>
<dbReference type="InterPro" id="IPR013520">
    <property type="entry name" value="Ribonucl_H"/>
</dbReference>
<evidence type="ECO:0000259" key="1">
    <source>
        <dbReference type="SMART" id="SM00479"/>
    </source>
</evidence>
<sequence length="299" mass="33273">MTYYSIYRSQSEQLAEQLETDGDYRVLRRLPRREEIWLRSMPISAPEASTVIGVIDTETTGLDCERNQMVELALVKLTICNNTGDLLDISPPHSWLEDPGEPLTPEIEALTGLTDADLQGQKFADQQIRKAISDVDVIVAHNASFDLGFLNARFPGLSKPFACSLNEIDWQAHGLGSGRSIGGLLTEAGHFPEQAHRAGPDAWALSCLLIRPGAERRTIAWHLLNRARRPTARVYAAKAPYALKDTLKATGYRWSARHGAWAMEGEPERIANEVAWLTGLHPAVQPRVVSIDWHNRHVA</sequence>
<evidence type="ECO:0000313" key="2">
    <source>
        <dbReference type="EMBL" id="MXO76179.1"/>
    </source>
</evidence>
<accession>A0A6I4TF33</accession>
<dbReference type="SMART" id="SM00479">
    <property type="entry name" value="EXOIII"/>
    <property type="match status" value="1"/>
</dbReference>
<dbReference type="NCBIfam" id="NF006615">
    <property type="entry name" value="PRK09182.1"/>
    <property type="match status" value="1"/>
</dbReference>
<keyword evidence="3" id="KW-1185">Reference proteome</keyword>
<dbReference type="GO" id="GO:0005829">
    <property type="term" value="C:cytosol"/>
    <property type="evidence" value="ECO:0007669"/>
    <property type="project" value="TreeGrafter"/>
</dbReference>
<protein>
    <recommendedName>
        <fullName evidence="1">Exonuclease domain-containing protein</fullName>
    </recommendedName>
</protein>
<dbReference type="Pfam" id="PF00929">
    <property type="entry name" value="RNase_T"/>
    <property type="match status" value="1"/>
</dbReference>
<reference evidence="2 3" key="1">
    <citation type="submission" date="2019-12" db="EMBL/GenBank/DDBJ databases">
        <title>Genomic-based taxomic classification of the family Erythrobacteraceae.</title>
        <authorList>
            <person name="Xu L."/>
        </authorList>
    </citation>
    <scope>NUCLEOTIDE SEQUENCE [LARGE SCALE GENOMIC DNA]</scope>
    <source>
        <strain evidence="2 3">100921-2</strain>
    </source>
</reference>
<dbReference type="GO" id="GO:0045004">
    <property type="term" value="P:DNA replication proofreading"/>
    <property type="evidence" value="ECO:0007669"/>
    <property type="project" value="TreeGrafter"/>
</dbReference>
<dbReference type="AlphaFoldDB" id="A0A6I4TF33"/>
<name>A0A6I4TF33_9SPHN</name>
<evidence type="ECO:0000313" key="3">
    <source>
        <dbReference type="Proteomes" id="UP000439522"/>
    </source>
</evidence>
<dbReference type="Gene3D" id="3.30.420.10">
    <property type="entry name" value="Ribonuclease H-like superfamily/Ribonuclease H"/>
    <property type="match status" value="1"/>
</dbReference>
<dbReference type="PANTHER" id="PTHR30231">
    <property type="entry name" value="DNA POLYMERASE III SUBUNIT EPSILON"/>
    <property type="match status" value="1"/>
</dbReference>
<dbReference type="SUPFAM" id="SSF53098">
    <property type="entry name" value="Ribonuclease H-like"/>
    <property type="match status" value="1"/>
</dbReference>
<dbReference type="PANTHER" id="PTHR30231:SF37">
    <property type="entry name" value="EXODEOXYRIBONUCLEASE 10"/>
    <property type="match status" value="1"/>
</dbReference>
<proteinExistence type="predicted"/>
<dbReference type="Proteomes" id="UP000439522">
    <property type="component" value="Unassembled WGS sequence"/>
</dbReference>
<dbReference type="CDD" id="cd06127">
    <property type="entry name" value="DEDDh"/>
    <property type="match status" value="1"/>
</dbReference>
<dbReference type="RefSeq" id="WP_160611983.1">
    <property type="nucleotide sequence ID" value="NZ_WTZA01000002.1"/>
</dbReference>
<gene>
    <name evidence="2" type="ORF">GRI40_13250</name>
</gene>
<dbReference type="OrthoDB" id="7427781at2"/>